<dbReference type="Proteomes" id="UP000594261">
    <property type="component" value="Chromosome 6"/>
</dbReference>
<dbReference type="AlphaFoldDB" id="A0A7N2M2B3"/>
<evidence type="ECO:0000313" key="3">
    <source>
        <dbReference type="Proteomes" id="UP000594261"/>
    </source>
</evidence>
<organism evidence="2 3">
    <name type="scientific">Quercus lobata</name>
    <name type="common">Valley oak</name>
    <dbReference type="NCBI Taxonomy" id="97700"/>
    <lineage>
        <taxon>Eukaryota</taxon>
        <taxon>Viridiplantae</taxon>
        <taxon>Streptophyta</taxon>
        <taxon>Embryophyta</taxon>
        <taxon>Tracheophyta</taxon>
        <taxon>Spermatophyta</taxon>
        <taxon>Magnoliopsida</taxon>
        <taxon>eudicotyledons</taxon>
        <taxon>Gunneridae</taxon>
        <taxon>Pentapetalae</taxon>
        <taxon>rosids</taxon>
        <taxon>fabids</taxon>
        <taxon>Fagales</taxon>
        <taxon>Fagaceae</taxon>
        <taxon>Quercus</taxon>
    </lineage>
</organism>
<dbReference type="PANTHER" id="PTHR47976:SF30">
    <property type="entry name" value="RECEPTOR-LIKE SERINE_THREONINE-PROTEIN KINASE"/>
    <property type="match status" value="1"/>
</dbReference>
<dbReference type="EMBL" id="LRBV02000006">
    <property type="status" value="NOT_ANNOTATED_CDS"/>
    <property type="molecule type" value="Genomic_DNA"/>
</dbReference>
<dbReference type="InterPro" id="IPR011009">
    <property type="entry name" value="Kinase-like_dom_sf"/>
</dbReference>
<dbReference type="EnsemblPlants" id="QL06p049265:mrna">
    <property type="protein sequence ID" value="QL06p049265:mrna:CDS:4"/>
    <property type="gene ID" value="QL06p049265"/>
</dbReference>
<protein>
    <submittedName>
        <fullName evidence="2">Uncharacterized protein</fullName>
    </submittedName>
</protein>
<name>A0A7N2M2B3_QUELO</name>
<dbReference type="OMA" id="NDMHAHE"/>
<evidence type="ECO:0000256" key="1">
    <source>
        <dbReference type="ARBA" id="ARBA00022729"/>
    </source>
</evidence>
<dbReference type="SUPFAM" id="SSF56112">
    <property type="entry name" value="Protein kinase-like (PK-like)"/>
    <property type="match status" value="1"/>
</dbReference>
<keyword evidence="1" id="KW-0732">Signal</keyword>
<reference evidence="2 3" key="1">
    <citation type="journal article" date="2016" name="G3 (Bethesda)">
        <title>First Draft Assembly and Annotation of the Genome of a California Endemic Oak Quercus lobata Nee (Fagaceae).</title>
        <authorList>
            <person name="Sork V.L."/>
            <person name="Fitz-Gibbon S.T."/>
            <person name="Puiu D."/>
            <person name="Crepeau M."/>
            <person name="Gugger P.F."/>
            <person name="Sherman R."/>
            <person name="Stevens K."/>
            <person name="Langley C.H."/>
            <person name="Pellegrini M."/>
            <person name="Salzberg S.L."/>
        </authorList>
    </citation>
    <scope>NUCLEOTIDE SEQUENCE [LARGE SCALE GENOMIC DNA]</scope>
    <source>
        <strain evidence="2 3">cv. SW786</strain>
    </source>
</reference>
<dbReference type="PANTHER" id="PTHR47976">
    <property type="entry name" value="G-TYPE LECTIN S-RECEPTOR-LIKE SERINE/THREONINE-PROTEIN KINASE SD2-5"/>
    <property type="match status" value="1"/>
</dbReference>
<proteinExistence type="predicted"/>
<sequence>MVLEVLCGRKVFDYSQPEEAMHLLNFFKKKIEEDRLLDLVDKYSEDMQLHGLEVVNMMRVATWCLQIDFTKRPTMSMVIKVLEGVANVESDLDYFFLNPPLQKMRAGVDNQEYVVIATPLLPSILSRPR</sequence>
<dbReference type="InParanoid" id="A0A7N2M2B3"/>
<dbReference type="InterPro" id="IPR051343">
    <property type="entry name" value="G-type_lectin_kinases/EP1-like"/>
</dbReference>
<evidence type="ECO:0000313" key="2">
    <source>
        <dbReference type="EnsemblPlants" id="QL06p049265:mrna:CDS:4"/>
    </source>
</evidence>
<keyword evidence="3" id="KW-1185">Reference proteome</keyword>
<accession>A0A7N2M2B3</accession>
<dbReference type="Gene3D" id="1.10.510.10">
    <property type="entry name" value="Transferase(Phosphotransferase) domain 1"/>
    <property type="match status" value="1"/>
</dbReference>
<reference evidence="2" key="2">
    <citation type="submission" date="2021-01" db="UniProtKB">
        <authorList>
            <consortium name="EnsemblPlants"/>
        </authorList>
    </citation>
    <scope>IDENTIFICATION</scope>
</reference>
<dbReference type="Gramene" id="QL06p049265:mrna">
    <property type="protein sequence ID" value="QL06p049265:mrna:CDS:4"/>
    <property type="gene ID" value="QL06p049265"/>
</dbReference>